<dbReference type="SUPFAM" id="SSF51735">
    <property type="entry name" value="NAD(P)-binding Rossmann-fold domains"/>
    <property type="match status" value="1"/>
</dbReference>
<evidence type="ECO:0000256" key="13">
    <source>
        <dbReference type="RuleBase" id="RU000579"/>
    </source>
</evidence>
<keyword evidence="6 13" id="KW-0028">Amino-acid biosynthesis</keyword>
<keyword evidence="17" id="KW-1185">Reference proteome</keyword>
<dbReference type="Pfam" id="PF00742">
    <property type="entry name" value="Homoserine_dh"/>
    <property type="match status" value="1"/>
</dbReference>
<dbReference type="OrthoDB" id="9808167at2"/>
<dbReference type="Gene3D" id="3.40.50.720">
    <property type="entry name" value="NAD(P)-binding Rossmann-like Domain"/>
    <property type="match status" value="1"/>
</dbReference>
<dbReference type="RefSeq" id="WP_146662980.1">
    <property type="nucleotide sequence ID" value="NZ_CP019791.1"/>
</dbReference>
<dbReference type="STRING" id="1936003.STSP2_02487"/>
<evidence type="ECO:0000313" key="16">
    <source>
        <dbReference type="EMBL" id="AQT69298.1"/>
    </source>
</evidence>
<evidence type="ECO:0000256" key="2">
    <source>
        <dbReference type="ARBA" id="ARBA00005062"/>
    </source>
</evidence>
<keyword evidence="10 13" id="KW-0486">Methionine biosynthesis</keyword>
<keyword evidence="8 12" id="KW-0521">NADP</keyword>
<keyword evidence="7 13" id="KW-0791">Threonine biosynthesis</keyword>
<comment type="similarity">
    <text evidence="3 14">Belongs to the homoserine dehydrogenase family.</text>
</comment>
<comment type="catalytic activity">
    <reaction evidence="13">
        <text>L-homoserine + NADP(+) = L-aspartate 4-semialdehyde + NADPH + H(+)</text>
        <dbReference type="Rhea" id="RHEA:15761"/>
        <dbReference type="ChEBI" id="CHEBI:15378"/>
        <dbReference type="ChEBI" id="CHEBI:57476"/>
        <dbReference type="ChEBI" id="CHEBI:57783"/>
        <dbReference type="ChEBI" id="CHEBI:58349"/>
        <dbReference type="ChEBI" id="CHEBI:537519"/>
        <dbReference type="EC" id="1.1.1.3"/>
    </reaction>
</comment>
<dbReference type="FunFam" id="3.30.360.10:FF:000005">
    <property type="entry name" value="Homoserine dehydrogenase"/>
    <property type="match status" value="1"/>
</dbReference>
<proteinExistence type="inferred from homology"/>
<dbReference type="PANTHER" id="PTHR43331">
    <property type="entry name" value="HOMOSERINE DEHYDROGENASE"/>
    <property type="match status" value="1"/>
</dbReference>
<evidence type="ECO:0000256" key="4">
    <source>
        <dbReference type="ARBA" id="ARBA00013213"/>
    </source>
</evidence>
<evidence type="ECO:0000256" key="5">
    <source>
        <dbReference type="ARBA" id="ARBA00013376"/>
    </source>
</evidence>
<gene>
    <name evidence="16" type="primary">hom</name>
    <name evidence="16" type="ORF">STSP2_02487</name>
</gene>
<feature type="binding site" evidence="12">
    <location>
        <begin position="10"/>
        <end position="17"/>
    </location>
    <ligand>
        <name>NADP(+)</name>
        <dbReference type="ChEBI" id="CHEBI:58349"/>
    </ligand>
</feature>
<feature type="active site" description="Proton donor" evidence="11">
    <location>
        <position position="206"/>
    </location>
</feature>
<evidence type="ECO:0000256" key="3">
    <source>
        <dbReference type="ARBA" id="ARBA00006753"/>
    </source>
</evidence>
<evidence type="ECO:0000313" key="17">
    <source>
        <dbReference type="Proteomes" id="UP000189674"/>
    </source>
</evidence>
<dbReference type="InterPro" id="IPR019811">
    <property type="entry name" value="HDH_CS"/>
</dbReference>
<dbReference type="CDD" id="cd04881">
    <property type="entry name" value="ACT_HSDH-Hom"/>
    <property type="match status" value="1"/>
</dbReference>
<dbReference type="Gene3D" id="3.30.360.10">
    <property type="entry name" value="Dihydrodipicolinate Reductase, domain 2"/>
    <property type="match status" value="1"/>
</dbReference>
<organism evidence="16 17">
    <name type="scientific">Anaerohalosphaera lusitana</name>
    <dbReference type="NCBI Taxonomy" id="1936003"/>
    <lineage>
        <taxon>Bacteria</taxon>
        <taxon>Pseudomonadati</taxon>
        <taxon>Planctomycetota</taxon>
        <taxon>Phycisphaerae</taxon>
        <taxon>Sedimentisphaerales</taxon>
        <taxon>Anaerohalosphaeraceae</taxon>
        <taxon>Anaerohalosphaera</taxon>
    </lineage>
</organism>
<evidence type="ECO:0000256" key="7">
    <source>
        <dbReference type="ARBA" id="ARBA00022697"/>
    </source>
</evidence>
<dbReference type="AlphaFoldDB" id="A0A1U9NNJ0"/>
<dbReference type="Gene3D" id="3.30.70.260">
    <property type="match status" value="1"/>
</dbReference>
<sequence length="442" mass="47622">MANKVKVGIVGFGTVGTGVAKILLENNDIIKSKSGIDVELVSVVDMDTTTPRPLSLPQGMLSSNLADVIDNDSISIAVELIGGTTVAKDIVIEMLRSGKHVVTANKALIAEHGTELYKVARENNRCIAFEASTCGGTPVIGALRTGLAANQVNALYGILNGTCNFILSNMTDNDIDFPTALKQAQEKGYAEADPTLDINGADTAHKLTILSRIAFGRQIEFSDVYFEGIENTSIVDIRYGRDMGYTLKLLAIAERDPETDKISLRVHPAFIHDDHPLAQIEGPFNAVSVIGHAVGQTMYYGRGAGMLPTASAVVADIIEVALGNSEKLFNGQTLQSREETLEKIDPIENLTTRFYVRVMAKEQPGVVAAYSKILGDHNISISGVLQREEAEHSNIVPVVIATNATKQKNMTAALQEITDLDVITETSTCIRIVDIPEDDIED</sequence>
<dbReference type="Proteomes" id="UP000189674">
    <property type="component" value="Chromosome"/>
</dbReference>
<name>A0A1U9NNJ0_9BACT</name>
<evidence type="ECO:0000256" key="11">
    <source>
        <dbReference type="PIRSR" id="PIRSR000098-1"/>
    </source>
</evidence>
<protein>
    <recommendedName>
        <fullName evidence="5 13">Homoserine dehydrogenase</fullName>
        <ecNumber evidence="4 13">1.1.1.3</ecNumber>
    </recommendedName>
</protein>
<dbReference type="KEGG" id="alus:STSP2_02487"/>
<dbReference type="InterPro" id="IPR036291">
    <property type="entry name" value="NAD(P)-bd_dom_sf"/>
</dbReference>
<dbReference type="GO" id="GO:0009088">
    <property type="term" value="P:threonine biosynthetic process"/>
    <property type="evidence" value="ECO:0007669"/>
    <property type="project" value="UniProtKB-UniPathway"/>
</dbReference>
<evidence type="ECO:0000256" key="14">
    <source>
        <dbReference type="RuleBase" id="RU004171"/>
    </source>
</evidence>
<evidence type="ECO:0000256" key="6">
    <source>
        <dbReference type="ARBA" id="ARBA00022605"/>
    </source>
</evidence>
<dbReference type="EC" id="1.1.1.3" evidence="4 13"/>
<dbReference type="SUPFAM" id="SSF55347">
    <property type="entry name" value="Glyceraldehyde-3-phosphate dehydrogenase-like, C-terminal domain"/>
    <property type="match status" value="1"/>
</dbReference>
<comment type="pathway">
    <text evidence="2 13">Amino-acid biosynthesis; L-methionine biosynthesis via de novo pathway; L-homoserine from L-aspartate: step 3/3.</text>
</comment>
<dbReference type="InterPro" id="IPR005106">
    <property type="entry name" value="Asp/hSer_DH_NAD-bd"/>
</dbReference>
<dbReference type="PIRSF" id="PIRSF000098">
    <property type="entry name" value="Homoser_dehydrog"/>
    <property type="match status" value="1"/>
</dbReference>
<feature type="binding site" evidence="12">
    <location>
        <position position="106"/>
    </location>
    <ligand>
        <name>NADPH</name>
        <dbReference type="ChEBI" id="CHEBI:57783"/>
    </ligand>
</feature>
<dbReference type="EMBL" id="CP019791">
    <property type="protein sequence ID" value="AQT69298.1"/>
    <property type="molecule type" value="Genomic_DNA"/>
</dbReference>
<evidence type="ECO:0000256" key="1">
    <source>
        <dbReference type="ARBA" id="ARBA00005056"/>
    </source>
</evidence>
<dbReference type="InterPro" id="IPR001342">
    <property type="entry name" value="HDH_cat"/>
</dbReference>
<dbReference type="UniPathway" id="UPA00051">
    <property type="reaction ID" value="UER00465"/>
</dbReference>
<accession>A0A1U9NNJ0</accession>
<dbReference type="GO" id="GO:0009086">
    <property type="term" value="P:methionine biosynthetic process"/>
    <property type="evidence" value="ECO:0007669"/>
    <property type="project" value="UniProtKB-KW"/>
</dbReference>
<dbReference type="Pfam" id="PF01842">
    <property type="entry name" value="ACT"/>
    <property type="match status" value="1"/>
</dbReference>
<dbReference type="Pfam" id="PF03447">
    <property type="entry name" value="NAD_binding_3"/>
    <property type="match status" value="1"/>
</dbReference>
<keyword evidence="9 13" id="KW-0560">Oxidoreductase</keyword>
<dbReference type="PROSITE" id="PS51671">
    <property type="entry name" value="ACT"/>
    <property type="match status" value="1"/>
</dbReference>
<dbReference type="InterPro" id="IPR045865">
    <property type="entry name" value="ACT-like_dom_sf"/>
</dbReference>
<feature type="domain" description="ACT" evidence="15">
    <location>
        <begin position="355"/>
        <end position="431"/>
    </location>
</feature>
<dbReference type="UniPathway" id="UPA00050">
    <property type="reaction ID" value="UER00063"/>
</dbReference>
<evidence type="ECO:0000259" key="15">
    <source>
        <dbReference type="PROSITE" id="PS51671"/>
    </source>
</evidence>
<dbReference type="InterPro" id="IPR002912">
    <property type="entry name" value="ACT_dom"/>
</dbReference>
<dbReference type="PROSITE" id="PS01042">
    <property type="entry name" value="HOMOSER_DHGENASE"/>
    <property type="match status" value="1"/>
</dbReference>
<dbReference type="GO" id="GO:0050661">
    <property type="term" value="F:NADP binding"/>
    <property type="evidence" value="ECO:0007669"/>
    <property type="project" value="InterPro"/>
</dbReference>
<evidence type="ECO:0000256" key="10">
    <source>
        <dbReference type="ARBA" id="ARBA00023167"/>
    </source>
</evidence>
<dbReference type="InterPro" id="IPR016204">
    <property type="entry name" value="HDH"/>
</dbReference>
<dbReference type="PANTHER" id="PTHR43331:SF1">
    <property type="entry name" value="HOMOSERINE DEHYDROGENASE"/>
    <property type="match status" value="1"/>
</dbReference>
<dbReference type="GO" id="GO:0004412">
    <property type="term" value="F:homoserine dehydrogenase activity"/>
    <property type="evidence" value="ECO:0007669"/>
    <property type="project" value="UniProtKB-EC"/>
</dbReference>
<feature type="binding site" evidence="12">
    <location>
        <position position="191"/>
    </location>
    <ligand>
        <name>L-homoserine</name>
        <dbReference type="ChEBI" id="CHEBI:57476"/>
    </ligand>
</feature>
<evidence type="ECO:0000256" key="12">
    <source>
        <dbReference type="PIRSR" id="PIRSR000098-2"/>
    </source>
</evidence>
<comment type="pathway">
    <text evidence="1 13">Amino-acid biosynthesis; L-threonine biosynthesis; L-threonine from L-aspartate: step 3/5.</text>
</comment>
<evidence type="ECO:0000256" key="9">
    <source>
        <dbReference type="ARBA" id="ARBA00023002"/>
    </source>
</evidence>
<reference evidence="17" key="1">
    <citation type="submission" date="2017-02" db="EMBL/GenBank/DDBJ databases">
        <title>Comparative genomics and description of representatives of a novel lineage of planctomycetes thriving in anoxic sediments.</title>
        <authorList>
            <person name="Spring S."/>
            <person name="Bunk B."/>
            <person name="Sproer C."/>
        </authorList>
    </citation>
    <scope>NUCLEOTIDE SEQUENCE [LARGE SCALE GENOMIC DNA]</scope>
    <source>
        <strain evidence="17">ST-NAGAB-D1</strain>
    </source>
</reference>
<evidence type="ECO:0000256" key="8">
    <source>
        <dbReference type="ARBA" id="ARBA00022857"/>
    </source>
</evidence>
<dbReference type="NCBIfam" id="NF004976">
    <property type="entry name" value="PRK06349.1"/>
    <property type="match status" value="1"/>
</dbReference>
<dbReference type="SUPFAM" id="SSF55021">
    <property type="entry name" value="ACT-like"/>
    <property type="match status" value="1"/>
</dbReference>